<evidence type="ECO:0000313" key="2">
    <source>
        <dbReference type="EMBL" id="ERM93872.1"/>
    </source>
</evidence>
<proteinExistence type="predicted"/>
<reference evidence="3" key="1">
    <citation type="journal article" date="2013" name="Science">
        <title>The Amborella genome and the evolution of flowering plants.</title>
        <authorList>
            <consortium name="Amborella Genome Project"/>
        </authorList>
    </citation>
    <scope>NUCLEOTIDE SEQUENCE [LARGE SCALE GENOMIC DNA]</scope>
</reference>
<dbReference type="EMBL" id="KI397552">
    <property type="protein sequence ID" value="ERM93872.1"/>
    <property type="molecule type" value="Genomic_DNA"/>
</dbReference>
<name>W1NDR9_AMBTC</name>
<sequence>MALIPKKSSHATIKVHHQTQVVVLLHPRYTQKTTHIHREYDAVTSGRASPRYENTLPWTTLRDISLLCLSQQTLTHPQSQRDFIPRAPHTFKRRHLRRPKEVGYPLPRKKKRRRKKAKKVTKRRKYPSRK</sequence>
<evidence type="ECO:0000256" key="1">
    <source>
        <dbReference type="SAM" id="MobiDB-lite"/>
    </source>
</evidence>
<feature type="compositionally biased region" description="Basic residues" evidence="1">
    <location>
        <begin position="89"/>
        <end position="98"/>
    </location>
</feature>
<evidence type="ECO:0000313" key="3">
    <source>
        <dbReference type="Proteomes" id="UP000017836"/>
    </source>
</evidence>
<feature type="compositionally biased region" description="Basic residues" evidence="1">
    <location>
        <begin position="107"/>
        <end position="130"/>
    </location>
</feature>
<organism evidence="2 3">
    <name type="scientific">Amborella trichopoda</name>
    <dbReference type="NCBI Taxonomy" id="13333"/>
    <lineage>
        <taxon>Eukaryota</taxon>
        <taxon>Viridiplantae</taxon>
        <taxon>Streptophyta</taxon>
        <taxon>Embryophyta</taxon>
        <taxon>Tracheophyta</taxon>
        <taxon>Spermatophyta</taxon>
        <taxon>Magnoliopsida</taxon>
        <taxon>Amborellales</taxon>
        <taxon>Amborellaceae</taxon>
        <taxon>Amborella</taxon>
    </lineage>
</organism>
<keyword evidence="3" id="KW-1185">Reference proteome</keyword>
<feature type="region of interest" description="Disordered" evidence="1">
    <location>
        <begin position="75"/>
        <end position="130"/>
    </location>
</feature>
<protein>
    <submittedName>
        <fullName evidence="2">Uncharacterized protein</fullName>
    </submittedName>
</protein>
<dbReference type="Gramene" id="ERM93872">
    <property type="protein sequence ID" value="ERM93872"/>
    <property type="gene ID" value="AMTR_s00139p00051960"/>
</dbReference>
<dbReference type="HOGENOM" id="CLU_1940978_0_0_1"/>
<gene>
    <name evidence="2" type="ORF">AMTR_s00139p00051960</name>
</gene>
<dbReference type="AlphaFoldDB" id="W1NDR9"/>
<dbReference type="Proteomes" id="UP000017836">
    <property type="component" value="Unassembled WGS sequence"/>
</dbReference>
<accession>W1NDR9</accession>